<dbReference type="EMBL" id="BMAC01000237">
    <property type="protein sequence ID" value="GFP91157.1"/>
    <property type="molecule type" value="Genomic_DNA"/>
</dbReference>
<proteinExistence type="inferred from homology"/>
<keyword evidence="7" id="KW-0812">Transmembrane</keyword>
<evidence type="ECO:0000313" key="10">
    <source>
        <dbReference type="Proteomes" id="UP000653305"/>
    </source>
</evidence>
<dbReference type="PROSITE" id="PS01031">
    <property type="entry name" value="SHSP"/>
    <property type="match status" value="1"/>
</dbReference>
<comment type="similarity">
    <text evidence="4 5">Belongs to the small heat shock protein (HSP20) family.</text>
</comment>
<comment type="caution">
    <text evidence="9">The sequence shown here is derived from an EMBL/GenBank/DDBJ whole genome shotgun (WGS) entry which is preliminary data.</text>
</comment>
<dbReference type="SUPFAM" id="SSF49764">
    <property type="entry name" value="HSP20-like chaperones"/>
    <property type="match status" value="1"/>
</dbReference>
<keyword evidence="7" id="KW-1133">Transmembrane helix</keyword>
<dbReference type="InterPro" id="IPR008978">
    <property type="entry name" value="HSP20-like_chaperone"/>
</dbReference>
<sequence>MDAKTAATATNTNNFEPLSDFVQEGDCDTLLLYLPGFTKEQLRVQLARSGVLKISGTRPLGDNKWSSFQKDFPVSANCDTNKITAKFEDGVLYVRQPKLIVPAPDKEAQKLTPPAKETNQEQPHKTTPDKPTPSKEDDKPTKDHERKSSESSEGTTKLDDTPPEKTAGSAQGDKRENAELANKGTSNYRTDAAKLLDDGYKLEAGSPAAKLKVARQKMTTVLVVLIAFAVGMFINKLQAWFSREAN</sequence>
<feature type="domain" description="SHSP" evidence="8">
    <location>
        <begin position="9"/>
        <end position="114"/>
    </location>
</feature>
<reference evidence="9" key="1">
    <citation type="submission" date="2020-07" db="EMBL/GenBank/DDBJ databases">
        <title>Ethylene signaling mediates host invasion by parasitic plants.</title>
        <authorList>
            <person name="Yoshida S."/>
        </authorList>
    </citation>
    <scope>NUCLEOTIDE SEQUENCE</scope>
    <source>
        <strain evidence="9">Okayama</strain>
    </source>
</reference>
<dbReference type="PANTHER" id="PTHR43670:SF73">
    <property type="entry name" value="INACTIVE PROTEIN RESTRICTED TEV MOVEMENT 2-LIKE"/>
    <property type="match status" value="1"/>
</dbReference>
<organism evidence="9 10">
    <name type="scientific">Phtheirospermum japonicum</name>
    <dbReference type="NCBI Taxonomy" id="374723"/>
    <lineage>
        <taxon>Eukaryota</taxon>
        <taxon>Viridiplantae</taxon>
        <taxon>Streptophyta</taxon>
        <taxon>Embryophyta</taxon>
        <taxon>Tracheophyta</taxon>
        <taxon>Spermatophyta</taxon>
        <taxon>Magnoliopsida</taxon>
        <taxon>eudicotyledons</taxon>
        <taxon>Gunneridae</taxon>
        <taxon>Pentapetalae</taxon>
        <taxon>asterids</taxon>
        <taxon>lamiids</taxon>
        <taxon>Lamiales</taxon>
        <taxon>Orobanchaceae</taxon>
        <taxon>Orobanchaceae incertae sedis</taxon>
        <taxon>Phtheirospermum</taxon>
    </lineage>
</organism>
<feature type="compositionally biased region" description="Basic and acidic residues" evidence="6">
    <location>
        <begin position="118"/>
        <end position="163"/>
    </location>
</feature>
<keyword evidence="2" id="KW-1003">Cell membrane</keyword>
<keyword evidence="10" id="KW-1185">Reference proteome</keyword>
<feature type="transmembrane region" description="Helical" evidence="7">
    <location>
        <begin position="220"/>
        <end position="241"/>
    </location>
</feature>
<dbReference type="OrthoDB" id="1431247at2759"/>
<dbReference type="Proteomes" id="UP000653305">
    <property type="component" value="Unassembled WGS sequence"/>
</dbReference>
<dbReference type="CDD" id="cd06464">
    <property type="entry name" value="ACD_sHsps-like"/>
    <property type="match status" value="1"/>
</dbReference>
<evidence type="ECO:0000256" key="5">
    <source>
        <dbReference type="RuleBase" id="RU003616"/>
    </source>
</evidence>
<dbReference type="GO" id="GO:0005886">
    <property type="term" value="C:plasma membrane"/>
    <property type="evidence" value="ECO:0007669"/>
    <property type="project" value="UniProtKB-SubCell"/>
</dbReference>
<keyword evidence="3" id="KW-0611">Plant defense</keyword>
<evidence type="ECO:0000313" key="9">
    <source>
        <dbReference type="EMBL" id="GFP91157.1"/>
    </source>
</evidence>
<dbReference type="AlphaFoldDB" id="A0A830BTB1"/>
<dbReference type="GO" id="GO:0006952">
    <property type="term" value="P:defense response"/>
    <property type="evidence" value="ECO:0007669"/>
    <property type="project" value="UniProtKB-KW"/>
</dbReference>
<evidence type="ECO:0000256" key="3">
    <source>
        <dbReference type="ARBA" id="ARBA00022821"/>
    </source>
</evidence>
<dbReference type="PANTHER" id="PTHR43670">
    <property type="entry name" value="HEAT SHOCK PROTEIN 26"/>
    <property type="match status" value="1"/>
</dbReference>
<dbReference type="GO" id="GO:0034605">
    <property type="term" value="P:cellular response to heat"/>
    <property type="evidence" value="ECO:0007669"/>
    <property type="project" value="TreeGrafter"/>
</dbReference>
<evidence type="ECO:0000259" key="8">
    <source>
        <dbReference type="PROSITE" id="PS01031"/>
    </source>
</evidence>
<dbReference type="InterPro" id="IPR002068">
    <property type="entry name" value="A-crystallin/Hsp20_dom"/>
</dbReference>
<protein>
    <submittedName>
        <fullName evidence="9">Protein restricted tev movement 2</fullName>
    </submittedName>
</protein>
<name>A0A830BTB1_9LAMI</name>
<evidence type="ECO:0000256" key="1">
    <source>
        <dbReference type="ARBA" id="ARBA00004162"/>
    </source>
</evidence>
<gene>
    <name evidence="9" type="ORF">PHJA_001259700</name>
</gene>
<evidence type="ECO:0000256" key="4">
    <source>
        <dbReference type="PROSITE-ProRule" id="PRU00285"/>
    </source>
</evidence>
<dbReference type="Pfam" id="PF00011">
    <property type="entry name" value="HSP20"/>
    <property type="match status" value="1"/>
</dbReference>
<accession>A0A830BTB1</accession>
<keyword evidence="7" id="KW-0472">Membrane</keyword>
<evidence type="ECO:0000256" key="2">
    <source>
        <dbReference type="ARBA" id="ARBA00022475"/>
    </source>
</evidence>
<evidence type="ECO:0000256" key="6">
    <source>
        <dbReference type="SAM" id="MobiDB-lite"/>
    </source>
</evidence>
<evidence type="ECO:0000256" key="7">
    <source>
        <dbReference type="SAM" id="Phobius"/>
    </source>
</evidence>
<dbReference type="Gene3D" id="2.60.40.790">
    <property type="match status" value="1"/>
</dbReference>
<feature type="region of interest" description="Disordered" evidence="6">
    <location>
        <begin position="103"/>
        <end position="186"/>
    </location>
</feature>
<comment type="subcellular location">
    <subcellularLocation>
        <location evidence="1">Cell membrane</location>
        <topology evidence="1">Single-pass membrane protein</topology>
    </subcellularLocation>
</comment>